<gene>
    <name evidence="6" type="ORF">GCM10009118_14290</name>
</gene>
<organism evidence="6 7">
    <name type="scientific">Wandonia haliotis</name>
    <dbReference type="NCBI Taxonomy" id="574963"/>
    <lineage>
        <taxon>Bacteria</taxon>
        <taxon>Pseudomonadati</taxon>
        <taxon>Bacteroidota</taxon>
        <taxon>Flavobacteriia</taxon>
        <taxon>Flavobacteriales</taxon>
        <taxon>Crocinitomicaceae</taxon>
        <taxon>Wandonia</taxon>
    </lineage>
</organism>
<feature type="transmembrane region" description="Helical" evidence="5">
    <location>
        <begin position="165"/>
        <end position="183"/>
    </location>
</feature>
<comment type="function">
    <text evidence="1">Absolutely required for transposition of IS1.</text>
</comment>
<comment type="similarity">
    <text evidence="2">Belongs to the transposase 27 family.</text>
</comment>
<comment type="caution">
    <text evidence="6">The sequence shown here is derived from an EMBL/GenBank/DDBJ whole genome shotgun (WGS) entry which is preliminary data.</text>
</comment>
<dbReference type="PANTHER" id="PTHR33293">
    <property type="entry name" value="INSERTION ELEMENT IS1 1 PROTEIN INSB-RELATED"/>
    <property type="match status" value="1"/>
</dbReference>
<evidence type="ECO:0000256" key="3">
    <source>
        <dbReference type="ARBA" id="ARBA00022578"/>
    </source>
</evidence>
<evidence type="ECO:0000256" key="4">
    <source>
        <dbReference type="ARBA" id="ARBA00023172"/>
    </source>
</evidence>
<keyword evidence="5" id="KW-1133">Transmembrane helix</keyword>
<proteinExistence type="inferred from homology"/>
<accession>A0ABN1MPP4</accession>
<keyword evidence="7" id="KW-1185">Reference proteome</keyword>
<sequence>MNYQRQAFRPDIDKQIITLVKESCGIRSISRILNISPTTVISRTLKISAGLKRPYPIVKGNCYEVDELFTYVGQKRNRICICYSLEPKSGAIIDVVVGRRNKTTLRKVTDTLVLSDAKRITTDKLNSYKDLIPTEMHSTKLRGINHIERKNLSLRTHLKRLNRRTIAYSKSMVMLLAVVRIYFWC</sequence>
<dbReference type="Pfam" id="PF03400">
    <property type="entry name" value="DDE_Tnp_IS1"/>
    <property type="match status" value="1"/>
</dbReference>
<evidence type="ECO:0000256" key="5">
    <source>
        <dbReference type="SAM" id="Phobius"/>
    </source>
</evidence>
<name>A0ABN1MPP4_9FLAO</name>
<keyword evidence="3" id="KW-0815">Transposition</keyword>
<reference evidence="6 7" key="1">
    <citation type="journal article" date="2019" name="Int. J. Syst. Evol. Microbiol.">
        <title>The Global Catalogue of Microorganisms (GCM) 10K type strain sequencing project: providing services to taxonomists for standard genome sequencing and annotation.</title>
        <authorList>
            <consortium name="The Broad Institute Genomics Platform"/>
            <consortium name="The Broad Institute Genome Sequencing Center for Infectious Disease"/>
            <person name="Wu L."/>
            <person name="Ma J."/>
        </authorList>
    </citation>
    <scope>NUCLEOTIDE SEQUENCE [LARGE SCALE GENOMIC DNA]</scope>
    <source>
        <strain evidence="6 7">JCM 16083</strain>
    </source>
</reference>
<protein>
    <submittedName>
        <fullName evidence="6">IS1-like element ISYps7 family transposase</fullName>
    </submittedName>
</protein>
<keyword evidence="5" id="KW-0812">Transmembrane</keyword>
<evidence type="ECO:0000313" key="7">
    <source>
        <dbReference type="Proteomes" id="UP001501126"/>
    </source>
</evidence>
<evidence type="ECO:0000313" key="6">
    <source>
        <dbReference type="EMBL" id="GAA0875021.1"/>
    </source>
</evidence>
<dbReference type="PANTHER" id="PTHR33293:SF1">
    <property type="entry name" value="INSERTION ELEMENT IS1 1 PROTEIN INSB-RELATED"/>
    <property type="match status" value="1"/>
</dbReference>
<dbReference type="NCBIfam" id="NF033558">
    <property type="entry name" value="transpos_IS1"/>
    <property type="match status" value="1"/>
</dbReference>
<dbReference type="InterPro" id="IPR051354">
    <property type="entry name" value="Transposase_27_IS1"/>
</dbReference>
<dbReference type="Proteomes" id="UP001501126">
    <property type="component" value="Unassembled WGS sequence"/>
</dbReference>
<evidence type="ECO:0000256" key="2">
    <source>
        <dbReference type="ARBA" id="ARBA00008841"/>
    </source>
</evidence>
<keyword evidence="5" id="KW-0472">Membrane</keyword>
<dbReference type="EMBL" id="BAAAFH010000007">
    <property type="protein sequence ID" value="GAA0875021.1"/>
    <property type="molecule type" value="Genomic_DNA"/>
</dbReference>
<evidence type="ECO:0000256" key="1">
    <source>
        <dbReference type="ARBA" id="ARBA00004091"/>
    </source>
</evidence>
<dbReference type="InterPro" id="IPR005063">
    <property type="entry name" value="Transposase_27"/>
</dbReference>
<keyword evidence="4" id="KW-0233">DNA recombination</keyword>